<proteinExistence type="predicted"/>
<name>A0A9P5U650_9AGAR</name>
<accession>A0A9P5U650</accession>
<dbReference type="AlphaFoldDB" id="A0A9P5U650"/>
<evidence type="ECO:0000313" key="1">
    <source>
        <dbReference type="EMBL" id="KAF9067606.1"/>
    </source>
</evidence>
<organism evidence="1 2">
    <name type="scientific">Rhodocollybia butyracea</name>
    <dbReference type="NCBI Taxonomy" id="206335"/>
    <lineage>
        <taxon>Eukaryota</taxon>
        <taxon>Fungi</taxon>
        <taxon>Dikarya</taxon>
        <taxon>Basidiomycota</taxon>
        <taxon>Agaricomycotina</taxon>
        <taxon>Agaricomycetes</taxon>
        <taxon>Agaricomycetidae</taxon>
        <taxon>Agaricales</taxon>
        <taxon>Marasmiineae</taxon>
        <taxon>Omphalotaceae</taxon>
        <taxon>Rhodocollybia</taxon>
    </lineage>
</organism>
<evidence type="ECO:0000313" key="2">
    <source>
        <dbReference type="Proteomes" id="UP000772434"/>
    </source>
</evidence>
<keyword evidence="2" id="KW-1185">Reference proteome</keyword>
<dbReference type="Proteomes" id="UP000772434">
    <property type="component" value="Unassembled WGS sequence"/>
</dbReference>
<dbReference type="EMBL" id="JADNRY010000071">
    <property type="protein sequence ID" value="KAF9067606.1"/>
    <property type="molecule type" value="Genomic_DNA"/>
</dbReference>
<protein>
    <submittedName>
        <fullName evidence="1">Uncharacterized protein</fullName>
    </submittedName>
</protein>
<comment type="caution">
    <text evidence="1">The sequence shown here is derived from an EMBL/GenBank/DDBJ whole genome shotgun (WGS) entry which is preliminary data.</text>
</comment>
<reference evidence="1" key="1">
    <citation type="submission" date="2020-11" db="EMBL/GenBank/DDBJ databases">
        <authorList>
            <consortium name="DOE Joint Genome Institute"/>
            <person name="Ahrendt S."/>
            <person name="Riley R."/>
            <person name="Andreopoulos W."/>
            <person name="Labutti K."/>
            <person name="Pangilinan J."/>
            <person name="Ruiz-Duenas F.J."/>
            <person name="Barrasa J.M."/>
            <person name="Sanchez-Garcia M."/>
            <person name="Camarero S."/>
            <person name="Miyauchi S."/>
            <person name="Serrano A."/>
            <person name="Linde D."/>
            <person name="Babiker R."/>
            <person name="Drula E."/>
            <person name="Ayuso-Fernandez I."/>
            <person name="Pacheco R."/>
            <person name="Padilla G."/>
            <person name="Ferreira P."/>
            <person name="Barriuso J."/>
            <person name="Kellner H."/>
            <person name="Castanera R."/>
            <person name="Alfaro M."/>
            <person name="Ramirez L."/>
            <person name="Pisabarro A.G."/>
            <person name="Kuo A."/>
            <person name="Tritt A."/>
            <person name="Lipzen A."/>
            <person name="He G."/>
            <person name="Yan M."/>
            <person name="Ng V."/>
            <person name="Cullen D."/>
            <person name="Martin F."/>
            <person name="Rosso M.-N."/>
            <person name="Henrissat B."/>
            <person name="Hibbett D."/>
            <person name="Martinez A.T."/>
            <person name="Grigoriev I.V."/>
        </authorList>
    </citation>
    <scope>NUCLEOTIDE SEQUENCE</scope>
    <source>
        <strain evidence="1">AH 40177</strain>
    </source>
</reference>
<dbReference type="OrthoDB" id="2322499at2759"/>
<sequence>MSRKLVLLNEAQVERVKDIARACSLDVETSTIEDLHSADPLIECVNCSSPNERFFMRWPQAVCHVSHHVLVINSFGKETENIVAQEPTLPNLRFACCSYCHCGSDGFRGSLRSHLITVHKDVVNVDQLPTLNGDGDYRNLLNPRLFNRKDWYWNPCFALDKLGLVWRYTPSPSEPSAVEATSRLL</sequence>
<gene>
    <name evidence="1" type="ORF">BDP27DRAFT_905502</name>
</gene>